<dbReference type="AlphaFoldDB" id="A0A4C1WLK3"/>
<accession>A0A4C1WLK3</accession>
<sequence>MLRERFSMNTFTTTSISCTRSEYGCIYDVIHRRSADAAGPRSRARRTGHDRGQRSWSWSFLDIDSLSWRNRITHSSSRLCTRICPDPTGNLWKNMTSALEVCLAGLPRMVLEFAATVP</sequence>
<keyword evidence="2" id="KW-1185">Reference proteome</keyword>
<gene>
    <name evidence="1" type="ORF">EVAR_21282_1</name>
</gene>
<reference evidence="1 2" key="1">
    <citation type="journal article" date="2019" name="Commun. Biol.">
        <title>The bagworm genome reveals a unique fibroin gene that provides high tensile strength.</title>
        <authorList>
            <person name="Kono N."/>
            <person name="Nakamura H."/>
            <person name="Ohtoshi R."/>
            <person name="Tomita M."/>
            <person name="Numata K."/>
            <person name="Arakawa K."/>
        </authorList>
    </citation>
    <scope>NUCLEOTIDE SEQUENCE [LARGE SCALE GENOMIC DNA]</scope>
</reference>
<dbReference type="Proteomes" id="UP000299102">
    <property type="component" value="Unassembled WGS sequence"/>
</dbReference>
<evidence type="ECO:0000313" key="2">
    <source>
        <dbReference type="Proteomes" id="UP000299102"/>
    </source>
</evidence>
<dbReference type="PROSITE" id="PS51257">
    <property type="entry name" value="PROKAR_LIPOPROTEIN"/>
    <property type="match status" value="1"/>
</dbReference>
<name>A0A4C1WLK3_EUMVA</name>
<organism evidence="1 2">
    <name type="scientific">Eumeta variegata</name>
    <name type="common">Bagworm moth</name>
    <name type="synonym">Eumeta japonica</name>
    <dbReference type="NCBI Taxonomy" id="151549"/>
    <lineage>
        <taxon>Eukaryota</taxon>
        <taxon>Metazoa</taxon>
        <taxon>Ecdysozoa</taxon>
        <taxon>Arthropoda</taxon>
        <taxon>Hexapoda</taxon>
        <taxon>Insecta</taxon>
        <taxon>Pterygota</taxon>
        <taxon>Neoptera</taxon>
        <taxon>Endopterygota</taxon>
        <taxon>Lepidoptera</taxon>
        <taxon>Glossata</taxon>
        <taxon>Ditrysia</taxon>
        <taxon>Tineoidea</taxon>
        <taxon>Psychidae</taxon>
        <taxon>Oiketicinae</taxon>
        <taxon>Eumeta</taxon>
    </lineage>
</organism>
<comment type="caution">
    <text evidence="1">The sequence shown here is derived from an EMBL/GenBank/DDBJ whole genome shotgun (WGS) entry which is preliminary data.</text>
</comment>
<dbReference type="EMBL" id="BGZK01000596">
    <property type="protein sequence ID" value="GBP52151.1"/>
    <property type="molecule type" value="Genomic_DNA"/>
</dbReference>
<proteinExistence type="predicted"/>
<protein>
    <submittedName>
        <fullName evidence="1">Uncharacterized protein</fullName>
    </submittedName>
</protein>
<evidence type="ECO:0000313" key="1">
    <source>
        <dbReference type="EMBL" id="GBP52151.1"/>
    </source>
</evidence>